<dbReference type="PIRSF" id="PIRSF003078">
    <property type="entry name" value="GidB"/>
    <property type="match status" value="1"/>
</dbReference>
<dbReference type="RefSeq" id="WP_114298066.1">
    <property type="nucleotide sequence ID" value="NZ_QPJT01000012.1"/>
</dbReference>
<dbReference type="SUPFAM" id="SSF53335">
    <property type="entry name" value="S-adenosyl-L-methionine-dependent methyltransferases"/>
    <property type="match status" value="1"/>
</dbReference>
<dbReference type="EMBL" id="QPJT01000012">
    <property type="protein sequence ID" value="RCX16142.1"/>
    <property type="molecule type" value="Genomic_DNA"/>
</dbReference>
<dbReference type="GO" id="GO:0070043">
    <property type="term" value="F:rRNA (guanine-N7-)-methyltransferase activity"/>
    <property type="evidence" value="ECO:0007669"/>
    <property type="project" value="UniProtKB-UniRule"/>
</dbReference>
<evidence type="ECO:0000313" key="8">
    <source>
        <dbReference type="Proteomes" id="UP000253034"/>
    </source>
</evidence>
<accession>A0A369B3J7</accession>
<proteinExistence type="inferred from homology"/>
<evidence type="ECO:0000313" key="7">
    <source>
        <dbReference type="EMBL" id="RCX16142.1"/>
    </source>
</evidence>
<comment type="function">
    <text evidence="6">Specifically methylates the N7 position of a guanine in 16S rRNA.</text>
</comment>
<feature type="binding site" evidence="6">
    <location>
        <position position="82"/>
    </location>
    <ligand>
        <name>S-adenosyl-L-methionine</name>
        <dbReference type="ChEBI" id="CHEBI:59789"/>
    </ligand>
</feature>
<reference evidence="7 8" key="1">
    <citation type="submission" date="2018-07" db="EMBL/GenBank/DDBJ databases">
        <title>Genomic Encyclopedia of Type Strains, Phase IV (KMG-IV): sequencing the most valuable type-strain genomes for metagenomic binning, comparative biology and taxonomic classification.</title>
        <authorList>
            <person name="Goeker M."/>
        </authorList>
    </citation>
    <scope>NUCLEOTIDE SEQUENCE [LARGE SCALE GENOMIC DNA]</scope>
    <source>
        <strain evidence="7 8">DSM 27016</strain>
    </source>
</reference>
<dbReference type="AlphaFoldDB" id="A0A369B3J7"/>
<dbReference type="EC" id="2.1.1.-" evidence="6"/>
<dbReference type="GO" id="GO:0005829">
    <property type="term" value="C:cytosol"/>
    <property type="evidence" value="ECO:0007669"/>
    <property type="project" value="TreeGrafter"/>
</dbReference>
<evidence type="ECO:0000256" key="2">
    <source>
        <dbReference type="ARBA" id="ARBA00022552"/>
    </source>
</evidence>
<comment type="caution">
    <text evidence="6">Lacks conserved residue(s) required for the propagation of feature annotation.</text>
</comment>
<dbReference type="OrthoDB" id="9808773at2"/>
<feature type="binding site" evidence="6">
    <location>
        <begin position="128"/>
        <end position="129"/>
    </location>
    <ligand>
        <name>S-adenosyl-L-methionine</name>
        <dbReference type="ChEBI" id="CHEBI:59789"/>
    </ligand>
</feature>
<dbReference type="InterPro" id="IPR029063">
    <property type="entry name" value="SAM-dependent_MTases_sf"/>
</dbReference>
<dbReference type="FunFam" id="3.40.50.150:FF:000041">
    <property type="entry name" value="Ribosomal RNA small subunit methyltransferase G"/>
    <property type="match status" value="1"/>
</dbReference>
<keyword evidence="2 6" id="KW-0698">rRNA processing</keyword>
<dbReference type="Gene3D" id="3.40.50.150">
    <property type="entry name" value="Vaccinia Virus protein VP39"/>
    <property type="match status" value="1"/>
</dbReference>
<keyword evidence="3 6" id="KW-0489">Methyltransferase</keyword>
<dbReference type="PANTHER" id="PTHR31760">
    <property type="entry name" value="S-ADENOSYL-L-METHIONINE-DEPENDENT METHYLTRANSFERASES SUPERFAMILY PROTEIN"/>
    <property type="match status" value="1"/>
</dbReference>
<gene>
    <name evidence="6" type="primary">rsmG</name>
    <name evidence="7" type="ORF">DFR58_112126</name>
</gene>
<evidence type="ECO:0000256" key="6">
    <source>
        <dbReference type="HAMAP-Rule" id="MF_00074"/>
    </source>
</evidence>
<comment type="subcellular location">
    <subcellularLocation>
        <location evidence="6">Cytoplasm</location>
    </subcellularLocation>
</comment>
<keyword evidence="1 6" id="KW-0963">Cytoplasm</keyword>
<dbReference type="NCBIfam" id="TIGR00138">
    <property type="entry name" value="rsmG_gidB"/>
    <property type="match status" value="1"/>
</dbReference>
<sequence length="237" mass="26427">MTLEEILINGAKEYGISLNCIQVQKFFKYKDVLIEWNKKINLTAIEEDKDVIIKHYIDSLSIISHLENISLNLIDIGTGAGFPGIPLKIACSSLNIVLLDSLEKRVKFLNQAVNDLELKGITAVHGRAEDFGLKKEYREKFDVAVARAVASLPVLLEYCMPFIKTGGRFIAMKGSSIEELGASEKALRVLGGEIEKIESITLPFSDIKRNIVLIKKLRQTPTTYPRKAGKPSKEPLI</sequence>
<dbReference type="InterPro" id="IPR003682">
    <property type="entry name" value="rRNA_ssu_MeTfrase_G"/>
</dbReference>
<comment type="caution">
    <text evidence="7">The sequence shown here is derived from an EMBL/GenBank/DDBJ whole genome shotgun (WGS) entry which is preliminary data.</text>
</comment>
<evidence type="ECO:0000256" key="4">
    <source>
        <dbReference type="ARBA" id="ARBA00022679"/>
    </source>
</evidence>
<feature type="binding site" evidence="6">
    <location>
        <position position="147"/>
    </location>
    <ligand>
        <name>S-adenosyl-L-methionine</name>
        <dbReference type="ChEBI" id="CHEBI:59789"/>
    </ligand>
</feature>
<comment type="similarity">
    <text evidence="6">Belongs to the methyltransferase superfamily. RNA methyltransferase RsmG family.</text>
</comment>
<evidence type="ECO:0000256" key="1">
    <source>
        <dbReference type="ARBA" id="ARBA00022490"/>
    </source>
</evidence>
<dbReference type="Proteomes" id="UP000253034">
    <property type="component" value="Unassembled WGS sequence"/>
</dbReference>
<evidence type="ECO:0000256" key="3">
    <source>
        <dbReference type="ARBA" id="ARBA00022603"/>
    </source>
</evidence>
<dbReference type="HAMAP" id="MF_00074">
    <property type="entry name" value="16SrRNA_methyltr_G"/>
    <property type="match status" value="1"/>
</dbReference>
<evidence type="ECO:0000256" key="5">
    <source>
        <dbReference type="ARBA" id="ARBA00022691"/>
    </source>
</evidence>
<dbReference type="CDD" id="cd02440">
    <property type="entry name" value="AdoMet_MTases"/>
    <property type="match status" value="1"/>
</dbReference>
<keyword evidence="8" id="KW-1185">Reference proteome</keyword>
<protein>
    <recommendedName>
        <fullName evidence="6">Ribosomal RNA small subunit methyltransferase G</fullName>
        <ecNumber evidence="6">2.1.1.-</ecNumber>
    </recommendedName>
    <alternativeName>
        <fullName evidence="6">16S rRNA 7-methylguanosine methyltransferase</fullName>
        <shortName evidence="6">16S rRNA m7G methyltransferase</shortName>
    </alternativeName>
</protein>
<name>A0A369B3J7_9FIRM</name>
<dbReference type="PANTHER" id="PTHR31760:SF0">
    <property type="entry name" value="S-ADENOSYL-L-METHIONINE-DEPENDENT METHYLTRANSFERASES SUPERFAMILY PROTEIN"/>
    <property type="match status" value="1"/>
</dbReference>
<dbReference type="Pfam" id="PF02527">
    <property type="entry name" value="GidB"/>
    <property type="match status" value="1"/>
</dbReference>
<feature type="binding site" evidence="6">
    <location>
        <position position="77"/>
    </location>
    <ligand>
        <name>S-adenosyl-L-methionine</name>
        <dbReference type="ChEBI" id="CHEBI:59789"/>
    </ligand>
</feature>
<organism evidence="7 8">
    <name type="scientific">Anaerobacterium chartisolvens</name>
    <dbReference type="NCBI Taxonomy" id="1297424"/>
    <lineage>
        <taxon>Bacteria</taxon>
        <taxon>Bacillati</taxon>
        <taxon>Bacillota</taxon>
        <taxon>Clostridia</taxon>
        <taxon>Eubacteriales</taxon>
        <taxon>Oscillospiraceae</taxon>
        <taxon>Anaerobacterium</taxon>
    </lineage>
</organism>
<keyword evidence="5 6" id="KW-0949">S-adenosyl-L-methionine</keyword>
<keyword evidence="4 6" id="KW-0808">Transferase</keyword>